<dbReference type="STRING" id="945553.A0A0D2PNM1"/>
<keyword evidence="3" id="KW-1185">Reference proteome</keyword>
<evidence type="ECO:0000313" key="3">
    <source>
        <dbReference type="Proteomes" id="UP000054270"/>
    </source>
</evidence>
<evidence type="ECO:0000256" key="1">
    <source>
        <dbReference type="SAM" id="Phobius"/>
    </source>
</evidence>
<dbReference type="PANTHER" id="PTHR31735:SF1">
    <property type="entry name" value="VACUOLAR MEMBRANE PROTEIN YPL162C"/>
    <property type="match status" value="1"/>
</dbReference>
<organism evidence="2 3">
    <name type="scientific">Hypholoma sublateritium (strain FD-334 SS-4)</name>
    <dbReference type="NCBI Taxonomy" id="945553"/>
    <lineage>
        <taxon>Eukaryota</taxon>
        <taxon>Fungi</taxon>
        <taxon>Dikarya</taxon>
        <taxon>Basidiomycota</taxon>
        <taxon>Agaricomycotina</taxon>
        <taxon>Agaricomycetes</taxon>
        <taxon>Agaricomycetidae</taxon>
        <taxon>Agaricales</taxon>
        <taxon>Agaricineae</taxon>
        <taxon>Strophariaceae</taxon>
        <taxon>Hypholoma</taxon>
    </lineage>
</organism>
<proteinExistence type="predicted"/>
<dbReference type="Pfam" id="PF12400">
    <property type="entry name" value="STIMATE"/>
    <property type="match status" value="1"/>
</dbReference>
<feature type="transmembrane region" description="Helical" evidence="1">
    <location>
        <begin position="153"/>
        <end position="178"/>
    </location>
</feature>
<dbReference type="OrthoDB" id="431202at2759"/>
<dbReference type="Proteomes" id="UP000054270">
    <property type="component" value="Unassembled WGS sequence"/>
</dbReference>
<evidence type="ECO:0000313" key="2">
    <source>
        <dbReference type="EMBL" id="KJA29781.1"/>
    </source>
</evidence>
<dbReference type="PANTHER" id="PTHR31735">
    <property type="entry name" value="VACUOLAR MEMBRANE PROTEIN YPL162C"/>
    <property type="match status" value="1"/>
</dbReference>
<feature type="transmembrane region" description="Helical" evidence="1">
    <location>
        <begin position="100"/>
        <end position="119"/>
    </location>
</feature>
<feature type="transmembrane region" description="Helical" evidence="1">
    <location>
        <begin position="27"/>
        <end position="49"/>
    </location>
</feature>
<protein>
    <recommendedName>
        <fullName evidence="4">Vacuolar membrane protein</fullName>
    </recommendedName>
</protein>
<gene>
    <name evidence="2" type="ORF">HYPSUDRAFT_60632</name>
</gene>
<dbReference type="AlphaFoldDB" id="A0A0D2PNM1"/>
<feature type="transmembrane region" description="Helical" evidence="1">
    <location>
        <begin position="198"/>
        <end position="217"/>
    </location>
</feature>
<name>A0A0D2PNM1_HYPSF</name>
<keyword evidence="1" id="KW-1133">Transmembrane helix</keyword>
<dbReference type="OMA" id="WPECEGL"/>
<dbReference type="GO" id="GO:0016020">
    <property type="term" value="C:membrane"/>
    <property type="evidence" value="ECO:0007669"/>
    <property type="project" value="TreeGrafter"/>
</dbReference>
<dbReference type="InterPro" id="IPR022127">
    <property type="entry name" value="STIMATE/YPL162C"/>
</dbReference>
<keyword evidence="1" id="KW-0812">Transmembrane</keyword>
<feature type="transmembrane region" description="Helical" evidence="1">
    <location>
        <begin position="70"/>
        <end position="88"/>
    </location>
</feature>
<reference evidence="3" key="1">
    <citation type="submission" date="2014-04" db="EMBL/GenBank/DDBJ databases">
        <title>Evolutionary Origins and Diversification of the Mycorrhizal Mutualists.</title>
        <authorList>
            <consortium name="DOE Joint Genome Institute"/>
            <consortium name="Mycorrhizal Genomics Consortium"/>
            <person name="Kohler A."/>
            <person name="Kuo A."/>
            <person name="Nagy L.G."/>
            <person name="Floudas D."/>
            <person name="Copeland A."/>
            <person name="Barry K.W."/>
            <person name="Cichocki N."/>
            <person name="Veneault-Fourrey C."/>
            <person name="LaButti K."/>
            <person name="Lindquist E.A."/>
            <person name="Lipzen A."/>
            <person name="Lundell T."/>
            <person name="Morin E."/>
            <person name="Murat C."/>
            <person name="Riley R."/>
            <person name="Ohm R."/>
            <person name="Sun H."/>
            <person name="Tunlid A."/>
            <person name="Henrissat B."/>
            <person name="Grigoriev I.V."/>
            <person name="Hibbett D.S."/>
            <person name="Martin F."/>
        </authorList>
    </citation>
    <scope>NUCLEOTIDE SEQUENCE [LARGE SCALE GENOMIC DNA]</scope>
    <source>
        <strain evidence="3">FD-334 SS-4</strain>
    </source>
</reference>
<accession>A0A0D2PNM1</accession>
<evidence type="ECO:0008006" key="4">
    <source>
        <dbReference type="Google" id="ProtNLM"/>
    </source>
</evidence>
<dbReference type="EMBL" id="KN817518">
    <property type="protein sequence ID" value="KJA29781.1"/>
    <property type="molecule type" value="Genomic_DNA"/>
</dbReference>
<keyword evidence="1" id="KW-0472">Membrane</keyword>
<sequence>MSLFNALLRAEPPPPAFPDVDPPSCRLLGPTALIVQALMGLFVILSLIYKRHRETPKRPWKIWLFDVSKQVVGQLFVHGINLLVSGLVSHHTDGNACVSYFLNILIDTTFGILLIYVTLHSLTNLFTEKLQMKGFESGVYGDPPSLNYWARQAALYILSLTTMKVVVVAILAFIPAIYDAGEWLLSWTMTGDGDALQVVFVMGIFPIIMNVLQFWIIDSIVKASGGAPSQLSTQSVQQLLL</sequence>